<proteinExistence type="predicted"/>
<name>A0ABX8ZH34_9SPHN</name>
<feature type="transmembrane region" description="Helical" evidence="1">
    <location>
        <begin position="144"/>
        <end position="164"/>
    </location>
</feature>
<feature type="transmembrane region" description="Helical" evidence="1">
    <location>
        <begin position="21"/>
        <end position="42"/>
    </location>
</feature>
<evidence type="ECO:0000313" key="3">
    <source>
        <dbReference type="Proteomes" id="UP000824280"/>
    </source>
</evidence>
<feature type="transmembrane region" description="Helical" evidence="1">
    <location>
        <begin position="54"/>
        <end position="80"/>
    </location>
</feature>
<sequence>MKAATSPVPPTKPYKQFKYRFYFWLMDAATVAILAGLATLVWPLPGDIDGYSPLWVQIVMWPLAFMAGVVPVFLITASFMRDDYADGIWRRTMMVIGVLAAVVPLVLNTAYRITATLYTPDGGIIHRAYYQFYYFIEQDLNARAGMVGAWLAFIMAFVIVFQILRWKDSR</sequence>
<organism evidence="2 3">
    <name type="scientific">Qipengyuania psychrotolerans</name>
    <dbReference type="NCBI Taxonomy" id="2867238"/>
    <lineage>
        <taxon>Bacteria</taxon>
        <taxon>Pseudomonadati</taxon>
        <taxon>Pseudomonadota</taxon>
        <taxon>Alphaproteobacteria</taxon>
        <taxon>Sphingomonadales</taxon>
        <taxon>Erythrobacteraceae</taxon>
        <taxon>Qipengyuania</taxon>
    </lineage>
</organism>
<evidence type="ECO:0000256" key="1">
    <source>
        <dbReference type="SAM" id="Phobius"/>
    </source>
</evidence>
<feature type="transmembrane region" description="Helical" evidence="1">
    <location>
        <begin position="92"/>
        <end position="111"/>
    </location>
</feature>
<dbReference type="EMBL" id="CP081297">
    <property type="protein sequence ID" value="QZD88320.1"/>
    <property type="molecule type" value="Genomic_DNA"/>
</dbReference>
<dbReference type="RefSeq" id="WP_221423851.1">
    <property type="nucleotide sequence ID" value="NZ_CP081297.1"/>
</dbReference>
<keyword evidence="1" id="KW-1133">Transmembrane helix</keyword>
<keyword evidence="3" id="KW-1185">Reference proteome</keyword>
<keyword evidence="1" id="KW-0472">Membrane</keyword>
<accession>A0ABX8ZH34</accession>
<evidence type="ECO:0000313" key="2">
    <source>
        <dbReference type="EMBL" id="QZD88320.1"/>
    </source>
</evidence>
<reference evidence="2 3" key="1">
    <citation type="submission" date="2021-08" db="EMBL/GenBank/DDBJ databases">
        <title>Comparative Genomics Analysis of the Genus Qipengyuania Reveals Extensive Genetic Diversity and Metabolic Versatility, Including the Description of Fifteen Novel Species.</title>
        <authorList>
            <person name="Liu Y."/>
        </authorList>
    </citation>
    <scope>NUCLEOTIDE SEQUENCE [LARGE SCALE GENOMIC DNA]</scope>
    <source>
        <strain evidence="2 3">1XM2-8</strain>
    </source>
</reference>
<protein>
    <submittedName>
        <fullName evidence="2">Uncharacterized protein</fullName>
    </submittedName>
</protein>
<keyword evidence="1" id="KW-0812">Transmembrane</keyword>
<gene>
    <name evidence="2" type="ORF">K3166_06560</name>
</gene>
<dbReference type="Proteomes" id="UP000824280">
    <property type="component" value="Chromosome"/>
</dbReference>